<keyword evidence="2" id="KW-1185">Reference proteome</keyword>
<evidence type="ECO:0000313" key="1">
    <source>
        <dbReference type="EMBL" id="MCR2833482.1"/>
    </source>
</evidence>
<reference evidence="1 2" key="1">
    <citation type="submission" date="2022-08" db="EMBL/GenBank/DDBJ databases">
        <title>Polyphasic taxonomy analysis of Qipengyuania sp.RS5-5.</title>
        <authorList>
            <person name="Xamxidin M."/>
            <person name="Wu M."/>
        </authorList>
    </citation>
    <scope>NUCLEOTIDE SEQUENCE [LARGE SCALE GENOMIC DNA]</scope>
    <source>
        <strain evidence="1 2">RS5-5</strain>
    </source>
</reference>
<dbReference type="EMBL" id="JANKHH010000003">
    <property type="protein sequence ID" value="MCR2833482.1"/>
    <property type="molecule type" value="Genomic_DNA"/>
</dbReference>
<protein>
    <recommendedName>
        <fullName evidence="3">RapA2 cadherin-like domain-containing protein</fullName>
    </recommendedName>
</protein>
<gene>
    <name evidence="1" type="ORF">NSO95_05965</name>
</gene>
<sequence>MLASLVPAVRTADANGTGIDTQGYTDAMLVVSAGDIDLADANETYVIELEESDDNSTFVDVASISVTITADNQVGVARIPELNVTRKRYLRAVLNVSGTTPSFPGNAIFLLGGGAAGPVNSD</sequence>
<dbReference type="Gene3D" id="2.60.120.1110">
    <property type="match status" value="1"/>
</dbReference>
<proteinExistence type="predicted"/>
<comment type="caution">
    <text evidence="1">The sequence shown here is derived from an EMBL/GenBank/DDBJ whole genome shotgun (WGS) entry which is preliminary data.</text>
</comment>
<evidence type="ECO:0008006" key="3">
    <source>
        <dbReference type="Google" id="ProtNLM"/>
    </source>
</evidence>
<evidence type="ECO:0000313" key="2">
    <source>
        <dbReference type="Proteomes" id="UP001206067"/>
    </source>
</evidence>
<dbReference type="RefSeq" id="WP_257595246.1">
    <property type="nucleotide sequence ID" value="NZ_JANKHH010000003.1"/>
</dbReference>
<organism evidence="1 2">
    <name type="scientific">Parerythrobacter lacustris</name>
    <dbReference type="NCBI Taxonomy" id="2969984"/>
    <lineage>
        <taxon>Bacteria</taxon>
        <taxon>Pseudomonadati</taxon>
        <taxon>Pseudomonadota</taxon>
        <taxon>Alphaproteobacteria</taxon>
        <taxon>Sphingomonadales</taxon>
        <taxon>Erythrobacteraceae</taxon>
        <taxon>Parerythrobacter</taxon>
    </lineage>
</organism>
<dbReference type="Proteomes" id="UP001206067">
    <property type="component" value="Unassembled WGS sequence"/>
</dbReference>
<accession>A0ABT1XQH1</accession>
<name>A0ABT1XQH1_9SPHN</name>